<feature type="signal peptide" evidence="1">
    <location>
        <begin position="1"/>
        <end position="27"/>
    </location>
</feature>
<evidence type="ECO:0000313" key="3">
    <source>
        <dbReference type="Proteomes" id="UP000298652"/>
    </source>
</evidence>
<dbReference type="AlphaFoldDB" id="A0A4U6TF82"/>
<dbReference type="Proteomes" id="UP000298652">
    <property type="component" value="Chromosome 8"/>
</dbReference>
<protein>
    <submittedName>
        <fullName evidence="2">Uncharacterized protein</fullName>
    </submittedName>
</protein>
<name>A0A4U6TF82_SETVI</name>
<organism evidence="2 3">
    <name type="scientific">Setaria viridis</name>
    <name type="common">Green bristlegrass</name>
    <name type="synonym">Setaria italica subsp. viridis</name>
    <dbReference type="NCBI Taxonomy" id="4556"/>
    <lineage>
        <taxon>Eukaryota</taxon>
        <taxon>Viridiplantae</taxon>
        <taxon>Streptophyta</taxon>
        <taxon>Embryophyta</taxon>
        <taxon>Tracheophyta</taxon>
        <taxon>Spermatophyta</taxon>
        <taxon>Magnoliopsida</taxon>
        <taxon>Liliopsida</taxon>
        <taxon>Poales</taxon>
        <taxon>Poaceae</taxon>
        <taxon>PACMAD clade</taxon>
        <taxon>Panicoideae</taxon>
        <taxon>Panicodae</taxon>
        <taxon>Paniceae</taxon>
        <taxon>Cenchrinae</taxon>
        <taxon>Setaria</taxon>
    </lineage>
</organism>
<evidence type="ECO:0000313" key="2">
    <source>
        <dbReference type="EMBL" id="TKW00901.1"/>
    </source>
</evidence>
<feature type="chain" id="PRO_5020278716" evidence="1">
    <location>
        <begin position="28"/>
        <end position="124"/>
    </location>
</feature>
<dbReference type="Gramene" id="TKW00901">
    <property type="protein sequence ID" value="TKW00901"/>
    <property type="gene ID" value="SEVIR_8G143100v2"/>
</dbReference>
<accession>A0A4U6TF82</accession>
<dbReference type="OMA" id="MHVASHP"/>
<proteinExistence type="predicted"/>
<keyword evidence="3" id="KW-1185">Reference proteome</keyword>
<keyword evidence="1" id="KW-0732">Signal</keyword>
<sequence>MKMAKLGFAAVAALLLFMHCELGQAMALRVRCSLGQGPVRMARGSPADEGMKTMAARAVQTSSDKSAEEDDVFLAPLVHLIGRYMHVASHPCIPSYCGTLRLEVLSPMRQEGRVKMDLRGVTTS</sequence>
<gene>
    <name evidence="2" type="ORF">SEVIR_8G143100v2</name>
</gene>
<evidence type="ECO:0000256" key="1">
    <source>
        <dbReference type="SAM" id="SignalP"/>
    </source>
</evidence>
<reference evidence="2" key="1">
    <citation type="submission" date="2019-03" db="EMBL/GenBank/DDBJ databases">
        <title>WGS assembly of Setaria viridis.</title>
        <authorList>
            <person name="Huang P."/>
            <person name="Jenkins J."/>
            <person name="Grimwood J."/>
            <person name="Barry K."/>
            <person name="Healey A."/>
            <person name="Mamidi S."/>
            <person name="Sreedasyam A."/>
            <person name="Shu S."/>
            <person name="Feldman M."/>
            <person name="Wu J."/>
            <person name="Yu Y."/>
            <person name="Chen C."/>
            <person name="Johnson J."/>
            <person name="Rokhsar D."/>
            <person name="Baxter I."/>
            <person name="Schmutz J."/>
            <person name="Brutnell T."/>
            <person name="Kellogg E."/>
        </authorList>
    </citation>
    <scope>NUCLEOTIDE SEQUENCE [LARGE SCALE GENOMIC DNA]</scope>
</reference>
<dbReference type="EMBL" id="CM016559">
    <property type="protein sequence ID" value="TKW00901.1"/>
    <property type="molecule type" value="Genomic_DNA"/>
</dbReference>